<keyword evidence="2" id="KW-1185">Reference proteome</keyword>
<proteinExistence type="predicted"/>
<evidence type="ECO:0000313" key="2">
    <source>
        <dbReference type="Proteomes" id="UP001314229"/>
    </source>
</evidence>
<comment type="caution">
    <text evidence="1">The sequence shown here is derived from an EMBL/GenBank/DDBJ whole genome shotgun (WGS) entry which is preliminary data.</text>
</comment>
<dbReference type="EMBL" id="CAWUFR010000074">
    <property type="protein sequence ID" value="CAK6964529.1"/>
    <property type="molecule type" value="Genomic_DNA"/>
</dbReference>
<evidence type="ECO:0000313" key="1">
    <source>
        <dbReference type="EMBL" id="CAK6964529.1"/>
    </source>
</evidence>
<protein>
    <submittedName>
        <fullName evidence="1">Uncharacterized protein</fullName>
    </submittedName>
</protein>
<dbReference type="AlphaFoldDB" id="A0AAV1P0I8"/>
<reference evidence="1 2" key="1">
    <citation type="submission" date="2024-01" db="EMBL/GenBank/DDBJ databases">
        <authorList>
            <person name="Alioto T."/>
            <person name="Alioto T."/>
            <person name="Gomez Garrido J."/>
        </authorList>
    </citation>
    <scope>NUCLEOTIDE SEQUENCE [LARGE SCALE GENOMIC DNA]</scope>
</reference>
<dbReference type="Proteomes" id="UP001314229">
    <property type="component" value="Unassembled WGS sequence"/>
</dbReference>
<accession>A0AAV1P0I8</accession>
<sequence>MENKIDNWLRLFGSGCPVEFSCEQTKEIITMLACGRFLPPSPLWVYCCTLKPPVDHWNSVKQLVSVVWSASSYILKQAPLTPHVTESPLEIVSAAVIHRYQCRLKIFLLLLFPSALLPSDCQRK</sequence>
<name>A0AAV1P0I8_SCOSC</name>
<organism evidence="1 2">
    <name type="scientific">Scomber scombrus</name>
    <name type="common">Atlantic mackerel</name>
    <name type="synonym">Scomber vernalis</name>
    <dbReference type="NCBI Taxonomy" id="13677"/>
    <lineage>
        <taxon>Eukaryota</taxon>
        <taxon>Metazoa</taxon>
        <taxon>Chordata</taxon>
        <taxon>Craniata</taxon>
        <taxon>Vertebrata</taxon>
        <taxon>Euteleostomi</taxon>
        <taxon>Actinopterygii</taxon>
        <taxon>Neopterygii</taxon>
        <taxon>Teleostei</taxon>
        <taxon>Neoteleostei</taxon>
        <taxon>Acanthomorphata</taxon>
        <taxon>Pelagiaria</taxon>
        <taxon>Scombriformes</taxon>
        <taxon>Scombridae</taxon>
        <taxon>Scomber</taxon>
    </lineage>
</organism>
<gene>
    <name evidence="1" type="ORF">FSCOSCO3_A006187</name>
</gene>